<dbReference type="AlphaFoldDB" id="L0A131"/>
<dbReference type="HOGENOM" id="CLU_2381412_0_0_0"/>
<evidence type="ECO:0000256" key="1">
    <source>
        <dbReference type="SAM" id="Coils"/>
    </source>
</evidence>
<protein>
    <submittedName>
        <fullName evidence="2">Uncharacterized protein</fullName>
    </submittedName>
</protein>
<dbReference type="STRING" id="937777.Deipe_1156"/>
<reference evidence="3" key="1">
    <citation type="submission" date="2012-03" db="EMBL/GenBank/DDBJ databases">
        <title>Complete sequence of chromosome of Deinococcus peraridilitoris DSM 19664.</title>
        <authorList>
            <person name="Lucas S."/>
            <person name="Copeland A."/>
            <person name="Lapidus A."/>
            <person name="Glavina del Rio T."/>
            <person name="Dalin E."/>
            <person name="Tice H."/>
            <person name="Bruce D."/>
            <person name="Goodwin L."/>
            <person name="Pitluck S."/>
            <person name="Peters L."/>
            <person name="Mikhailova N."/>
            <person name="Lu M."/>
            <person name="Kyrpides N."/>
            <person name="Mavromatis K."/>
            <person name="Ivanova N."/>
            <person name="Brettin T."/>
            <person name="Detter J.C."/>
            <person name="Han C."/>
            <person name="Larimer F."/>
            <person name="Land M."/>
            <person name="Hauser L."/>
            <person name="Markowitz V."/>
            <person name="Cheng J.-F."/>
            <person name="Hugenholtz P."/>
            <person name="Woyke T."/>
            <person name="Wu D."/>
            <person name="Pukall R."/>
            <person name="Steenblock K."/>
            <person name="Brambilla E."/>
            <person name="Klenk H.-P."/>
            <person name="Eisen J.A."/>
        </authorList>
    </citation>
    <scope>NUCLEOTIDE SEQUENCE [LARGE SCALE GENOMIC DNA]</scope>
    <source>
        <strain evidence="3">DSM 19664 / LMG 22246 / CIP 109416 / KR-200</strain>
    </source>
</reference>
<dbReference type="EMBL" id="CP003382">
    <property type="protein sequence ID" value="AFZ66715.1"/>
    <property type="molecule type" value="Genomic_DNA"/>
</dbReference>
<evidence type="ECO:0000313" key="2">
    <source>
        <dbReference type="EMBL" id="AFZ66715.1"/>
    </source>
</evidence>
<sequence>MRFRSTRCWQAERAQTAGIRSFSLPESGLGRGCSPYTFTVLREAQWLIEMQAEELQQLRATLREYANANEAVSKAELARSNDCRENERCIFAGN</sequence>
<dbReference type="Proteomes" id="UP000010467">
    <property type="component" value="Chromosome"/>
</dbReference>
<evidence type="ECO:0000313" key="3">
    <source>
        <dbReference type="Proteomes" id="UP000010467"/>
    </source>
</evidence>
<feature type="coiled-coil region" evidence="1">
    <location>
        <begin position="41"/>
        <end position="78"/>
    </location>
</feature>
<name>L0A131_DEIPD</name>
<gene>
    <name evidence="2" type="ordered locus">Deipe_1156</name>
</gene>
<dbReference type="KEGG" id="dpd:Deipe_1156"/>
<keyword evidence="1" id="KW-0175">Coiled coil</keyword>
<proteinExistence type="predicted"/>
<keyword evidence="3" id="KW-1185">Reference proteome</keyword>
<organism evidence="2 3">
    <name type="scientific">Deinococcus peraridilitoris (strain DSM 19664 / LMG 22246 / CIP 109416 / KR-200)</name>
    <dbReference type="NCBI Taxonomy" id="937777"/>
    <lineage>
        <taxon>Bacteria</taxon>
        <taxon>Thermotogati</taxon>
        <taxon>Deinococcota</taxon>
        <taxon>Deinococci</taxon>
        <taxon>Deinococcales</taxon>
        <taxon>Deinococcaceae</taxon>
        <taxon>Deinococcus</taxon>
    </lineage>
</organism>
<accession>L0A131</accession>
<dbReference type="PATRIC" id="fig|937777.3.peg.1158"/>